<keyword evidence="6" id="KW-1185">Reference proteome</keyword>
<dbReference type="InterPro" id="IPR041224">
    <property type="entry name" value="BPA_C"/>
</dbReference>
<dbReference type="AlphaFoldDB" id="A0A1H3FIZ4"/>
<dbReference type="InterPro" id="IPR026444">
    <property type="entry name" value="Secre_tail"/>
</dbReference>
<dbReference type="RefSeq" id="WP_090125625.1">
    <property type="nucleotide sequence ID" value="NZ_FNNJ01000011.1"/>
</dbReference>
<evidence type="ECO:0000256" key="1">
    <source>
        <dbReference type="ARBA" id="ARBA00022729"/>
    </source>
</evidence>
<sequence>MTKKLLYIFLIISIYHFSTFAQDIVDINLNVKHSVGGVSELDRSKYLMLHAGVDDNEWPNEEFKREFLEDFDTYLGRNNGSLPWNLTICEEDPSKPGWPSVSYLQTKGAQEVNKYKNNTSEHKYENRISRYMMGGQEGMYPNGSHEIGPNGAKWTMIKDDYKPIAEFYANYFKYFFGTGGINGQPLPTYIEVMNEPFVKANSLGTTRTNLSQMHKVVAQRIKELNPNAKVGGYSAAHPAYEASNFQHWEKNWKTFIDIAGEEMDFFSLHLYDNVQKNDEGQYRAGSNVEAILDMVEHYEYLKLGEVKPFCISEYGCLNTEGELYTKERDWHNLRSFSTMMMQLLERPDVIDQALPFIILKANWWKPSGSQDPNAKYAHRLFRQKKELEGETGDEWVYTEIVKFYQLWKNVNGTRVDTKSSNLDTQIDTYVNGNKAYVIINNMHHEARTVDLSLKGFGSAKIQNIVKKHLHAENSGIPALDEETFTSNITKVNIGREATIILEFTFDKEITISDTSNETKYFADTYYKPITANQAINFNINNVALDTKGEAILRLGIGRDHGKSLKPTLKINGTTVEVPTNWRGNDQSGRDRFFGVLEIPVPYNILQANNTVSVTFSDTNGHISSLTLQVFNFSKEIIRSEEKIASNNFTIKTTSETCDNKNNGKIEITALESFDYVAIITETSSTKNFTETTSFENLAVGTYELCITIPSKPTYKQCFSINIKEVETLGVSSKVNSSAKTATYNLKGGTNYTILLNNKTYKTSNSTIELPLINGLNSVEIKADKECQGVYKNSLFIGSEIIAYPNPFKNNFTIDLGIDTSKTASIAVYSSIGNLVYSKKYTVNNGKINLDLNSLNSNVYMLEVKTEKSSKKIKIIKQ</sequence>
<protein>
    <submittedName>
        <fullName evidence="5">Agarase</fullName>
    </submittedName>
</protein>
<dbReference type="STRING" id="762486.SAMN05444411_11145"/>
<gene>
    <name evidence="5" type="ORF">SAMN05444411_11145</name>
</gene>
<feature type="domain" description="Secretion system C-terminal sorting" evidence="4">
    <location>
        <begin position="803"/>
        <end position="874"/>
    </location>
</feature>
<dbReference type="EMBL" id="FNNJ01000011">
    <property type="protein sequence ID" value="SDX90069.1"/>
    <property type="molecule type" value="Genomic_DNA"/>
</dbReference>
<proteinExistence type="predicted"/>
<dbReference type="Gene3D" id="2.60.120.1200">
    <property type="match status" value="1"/>
</dbReference>
<dbReference type="InterPro" id="IPR017853">
    <property type="entry name" value="GH"/>
</dbReference>
<dbReference type="InterPro" id="IPR040527">
    <property type="entry name" value="Beta-sand_Porphyrn"/>
</dbReference>
<evidence type="ECO:0000313" key="5">
    <source>
        <dbReference type="EMBL" id="SDX90069.1"/>
    </source>
</evidence>
<dbReference type="CDD" id="cd21510">
    <property type="entry name" value="agarase_cat"/>
    <property type="match status" value="1"/>
</dbReference>
<keyword evidence="1" id="KW-0732">Signal</keyword>
<dbReference type="OrthoDB" id="974840at2"/>
<dbReference type="NCBIfam" id="TIGR04183">
    <property type="entry name" value="Por_Secre_tail"/>
    <property type="match status" value="1"/>
</dbReference>
<evidence type="ECO:0000259" key="3">
    <source>
        <dbReference type="Pfam" id="PF18206"/>
    </source>
</evidence>
<dbReference type="Pfam" id="PF18040">
    <property type="entry name" value="BPA_C"/>
    <property type="match status" value="1"/>
</dbReference>
<name>A0A1H3FIZ4_9FLAO</name>
<dbReference type="Gene3D" id="3.20.20.80">
    <property type="entry name" value="Glycosidases"/>
    <property type="match status" value="1"/>
</dbReference>
<evidence type="ECO:0000259" key="2">
    <source>
        <dbReference type="Pfam" id="PF18040"/>
    </source>
</evidence>
<reference evidence="5 6" key="1">
    <citation type="submission" date="2016-10" db="EMBL/GenBank/DDBJ databases">
        <authorList>
            <person name="de Groot N.N."/>
        </authorList>
    </citation>
    <scope>NUCLEOTIDE SEQUENCE [LARGE SCALE GENOMIC DNA]</scope>
    <source>
        <strain evidence="5 6">DSM 24956</strain>
    </source>
</reference>
<organism evidence="5 6">
    <name type="scientific">Lutibacter oricola</name>
    <dbReference type="NCBI Taxonomy" id="762486"/>
    <lineage>
        <taxon>Bacteria</taxon>
        <taxon>Pseudomonadati</taxon>
        <taxon>Bacteroidota</taxon>
        <taxon>Flavobacteriia</taxon>
        <taxon>Flavobacteriales</taxon>
        <taxon>Flavobacteriaceae</taxon>
        <taxon>Lutibacter</taxon>
    </lineage>
</organism>
<feature type="domain" description="Beta-porphyranase A C-terminal" evidence="2">
    <location>
        <begin position="536"/>
        <end position="630"/>
    </location>
</feature>
<dbReference type="Pfam" id="PF18962">
    <property type="entry name" value="Por_Secre_tail"/>
    <property type="match status" value="1"/>
</dbReference>
<evidence type="ECO:0000313" key="6">
    <source>
        <dbReference type="Proteomes" id="UP000199595"/>
    </source>
</evidence>
<dbReference type="Proteomes" id="UP000199595">
    <property type="component" value="Unassembled WGS sequence"/>
</dbReference>
<feature type="domain" description="Porphyranase beta-sandwich" evidence="3">
    <location>
        <begin position="423"/>
        <end position="527"/>
    </location>
</feature>
<dbReference type="Pfam" id="PF18206">
    <property type="entry name" value="Porphyrn_cat_1"/>
    <property type="match status" value="1"/>
</dbReference>
<dbReference type="SUPFAM" id="SSF51445">
    <property type="entry name" value="(Trans)glycosidases"/>
    <property type="match status" value="1"/>
</dbReference>
<evidence type="ECO:0000259" key="4">
    <source>
        <dbReference type="Pfam" id="PF18962"/>
    </source>
</evidence>
<accession>A0A1H3FIZ4</accession>